<evidence type="ECO:0000313" key="2">
    <source>
        <dbReference type="EMBL" id="MDQ0441188.1"/>
    </source>
</evidence>
<name>A0ABU0HFU0_9HYPH</name>
<dbReference type="RefSeq" id="WP_238253045.1">
    <property type="nucleotide sequence ID" value="NZ_BPQX01000069.1"/>
</dbReference>
<comment type="caution">
    <text evidence="2">The sequence shown here is derived from an EMBL/GenBank/DDBJ whole genome shotgun (WGS) entry which is preliminary data.</text>
</comment>
<feature type="signal peptide" evidence="1">
    <location>
        <begin position="1"/>
        <end position="18"/>
    </location>
</feature>
<feature type="chain" id="PRO_5045566437" description="3',5'-cyclic-nucleotide phosphodiesterase" evidence="1">
    <location>
        <begin position="19"/>
        <end position="89"/>
    </location>
</feature>
<sequence length="89" mass="9370">MSKTLAALLALAIGAAPAATLAESSPARNALKRACTGDYMELCSAYSPGGPEVEACFRTNMKKLSADCATAITAYKREQKATRRVSEAR</sequence>
<keyword evidence="3" id="KW-1185">Reference proteome</keyword>
<gene>
    <name evidence="2" type="ORF">QO016_000665</name>
</gene>
<organism evidence="2 3">
    <name type="scientific">Methylobacterium persicinum</name>
    <dbReference type="NCBI Taxonomy" id="374426"/>
    <lineage>
        <taxon>Bacteria</taxon>
        <taxon>Pseudomonadati</taxon>
        <taxon>Pseudomonadota</taxon>
        <taxon>Alphaproteobacteria</taxon>
        <taxon>Hyphomicrobiales</taxon>
        <taxon>Methylobacteriaceae</taxon>
        <taxon>Methylobacterium</taxon>
    </lineage>
</organism>
<accession>A0ABU0HFU0</accession>
<evidence type="ECO:0000256" key="1">
    <source>
        <dbReference type="SAM" id="SignalP"/>
    </source>
</evidence>
<keyword evidence="1" id="KW-0732">Signal</keyword>
<proteinExistence type="predicted"/>
<dbReference type="EMBL" id="JAUSVV010000001">
    <property type="protein sequence ID" value="MDQ0441188.1"/>
    <property type="molecule type" value="Genomic_DNA"/>
</dbReference>
<dbReference type="Proteomes" id="UP001236369">
    <property type="component" value="Unassembled WGS sequence"/>
</dbReference>
<evidence type="ECO:0008006" key="4">
    <source>
        <dbReference type="Google" id="ProtNLM"/>
    </source>
</evidence>
<protein>
    <recommendedName>
        <fullName evidence="4">3',5'-cyclic-nucleotide phosphodiesterase</fullName>
    </recommendedName>
</protein>
<reference evidence="2 3" key="1">
    <citation type="submission" date="2023-07" db="EMBL/GenBank/DDBJ databases">
        <title>Genomic Encyclopedia of Type Strains, Phase IV (KMG-IV): sequencing the most valuable type-strain genomes for metagenomic binning, comparative biology and taxonomic classification.</title>
        <authorList>
            <person name="Goeker M."/>
        </authorList>
    </citation>
    <scope>NUCLEOTIDE SEQUENCE [LARGE SCALE GENOMIC DNA]</scope>
    <source>
        <strain evidence="2 3">DSM 19562</strain>
    </source>
</reference>
<evidence type="ECO:0000313" key="3">
    <source>
        <dbReference type="Proteomes" id="UP001236369"/>
    </source>
</evidence>